<dbReference type="InterPro" id="IPR017164">
    <property type="entry name" value="Wee1-like_protein_kinase"/>
</dbReference>
<dbReference type="InterPro" id="IPR011009">
    <property type="entry name" value="Kinase-like_dom_sf"/>
</dbReference>
<dbReference type="Gene3D" id="3.30.200.20">
    <property type="entry name" value="Phosphorylase Kinase, domain 1"/>
    <property type="match status" value="1"/>
</dbReference>
<proteinExistence type="inferred from homology"/>
<dbReference type="GeneTree" id="ENSGT00940000158803"/>
<feature type="region of interest" description="Disordered" evidence="19">
    <location>
        <begin position="1"/>
        <end position="117"/>
    </location>
</feature>
<dbReference type="CTD" id="494551"/>
<evidence type="ECO:0000256" key="13">
    <source>
        <dbReference type="ARBA" id="ARBA00051942"/>
    </source>
</evidence>
<evidence type="ECO:0000256" key="4">
    <source>
        <dbReference type="ARBA" id="ARBA00022741"/>
    </source>
</evidence>
<keyword evidence="22" id="KW-1185">Reference proteome</keyword>
<dbReference type="SUPFAM" id="SSF56112">
    <property type="entry name" value="Protein kinase-like (PK-like)"/>
    <property type="match status" value="1"/>
</dbReference>
<dbReference type="AlphaFoldDB" id="A0A8I3WTV5"/>
<dbReference type="GeneID" id="100398488"/>
<evidence type="ECO:0000256" key="16">
    <source>
        <dbReference type="PIRSR" id="PIRSR037281-2"/>
    </source>
</evidence>
<sequence length="561" mass="62531">MGDKDTNEPRQKLNFSYCEEETETEGQKKAQESREASSQTLEKGEVQDSEAKRTPPRTPLSNVHELDTSWEKDKESPDQILRTPVSHPLTCPETPAQPDSRSKLLPSDSPSTPKSMLSRLAISPTGKLLSRGPKHLKLTPAPLRDEMTSFALVNINPFTPESYRKLFLQSGGKRKIRGDLEEAGPEEGKGGLPAKRCVLRETNMASRYEKEFLEVEKIGVGEFGSVYKCIKRLDGCVYAIKRSMKTLAELSSENLALHEVYAHAVLGHHPHVVRYYSSWVEDDHMIIQSEYCNGGSLQAAISENTKFHKHFQEPKLKDILLQISLGLKYIHNSGMVHLDIKPSNIFICHKMQSDSSGVIEEVANEADWFLSANVVYKIGDLGHATSISKPEVEEGDSRFLANEILQEDYQHLPKADIFALGLTIALAAGAESLPTNGAAWHHIRKGNFPDVPQELSEDFSSLLKNMIQPDPEQRPSAAALASNRVLRPSLGKTEELQQQLNLEKFKTATLERELREAQQAQSPQGDIHYGDTWISRTHTGSRSTKRLVGGKSARSSSFTCQ</sequence>
<feature type="compositionally biased region" description="Basic and acidic residues" evidence="19">
    <location>
        <begin position="25"/>
        <end position="35"/>
    </location>
</feature>
<keyword evidence="8" id="KW-0175">Coiled coil</keyword>
<dbReference type="GO" id="GO:0005524">
    <property type="term" value="F:ATP binding"/>
    <property type="evidence" value="ECO:0007669"/>
    <property type="project" value="UniProtKB-UniRule"/>
</dbReference>
<dbReference type="PROSITE" id="PS00108">
    <property type="entry name" value="PROTEIN_KINASE_ST"/>
    <property type="match status" value="1"/>
</dbReference>
<evidence type="ECO:0000256" key="17">
    <source>
        <dbReference type="PIRSR" id="PIRSR037281-3"/>
    </source>
</evidence>
<reference evidence="21 22" key="1">
    <citation type="submission" date="2009-03" db="EMBL/GenBank/DDBJ databases">
        <authorList>
            <person name="Warren W."/>
            <person name="Ye L."/>
            <person name="Minx P."/>
            <person name="Worley K."/>
            <person name="Gibbs R."/>
            <person name="Wilson R.K."/>
        </authorList>
    </citation>
    <scope>NUCLEOTIDE SEQUENCE [LARGE SCALE GENOMIC DNA]</scope>
</reference>
<evidence type="ECO:0000256" key="9">
    <source>
        <dbReference type="ARBA" id="ARBA00023137"/>
    </source>
</evidence>
<evidence type="ECO:0000256" key="2">
    <source>
        <dbReference type="ARBA" id="ARBA00022679"/>
    </source>
</evidence>
<feature type="binding site" evidence="16 18">
    <location>
        <position position="241"/>
    </location>
    <ligand>
        <name>ATP</name>
        <dbReference type="ChEBI" id="CHEBI:30616"/>
    </ligand>
</feature>
<dbReference type="Proteomes" id="UP000008225">
    <property type="component" value="Chromosome 8"/>
</dbReference>
<feature type="domain" description="Protein kinase" evidence="20">
    <location>
        <begin position="212"/>
        <end position="490"/>
    </location>
</feature>
<dbReference type="GO" id="GO:0000287">
    <property type="term" value="F:magnesium ion binding"/>
    <property type="evidence" value="ECO:0007669"/>
    <property type="project" value="InterPro"/>
</dbReference>
<comment type="similarity">
    <text evidence="12">Belongs to the protein kinase superfamily. Ser/Thr protein kinase family. GCN2 subfamily.</text>
</comment>
<dbReference type="GO" id="GO:0005634">
    <property type="term" value="C:nucleus"/>
    <property type="evidence" value="ECO:0007669"/>
    <property type="project" value="UniProtKB-SubCell"/>
</dbReference>
<dbReference type="InterPro" id="IPR050339">
    <property type="entry name" value="CC_SR_Kinase"/>
</dbReference>
<keyword evidence="7 17" id="KW-0460">Magnesium</keyword>
<keyword evidence="2 14" id="KW-0808">Transferase</keyword>
<gene>
    <name evidence="21" type="primary">WEE2</name>
</gene>
<dbReference type="GO" id="GO:0004715">
    <property type="term" value="F:non-membrane spanning protein tyrosine kinase activity"/>
    <property type="evidence" value="ECO:0007669"/>
    <property type="project" value="UniProtKB-UniRule"/>
</dbReference>
<comment type="subcellular location">
    <subcellularLocation>
        <location evidence="1 14">Nucleus</location>
    </subcellularLocation>
</comment>
<dbReference type="PROSITE" id="PS00107">
    <property type="entry name" value="PROTEIN_KINASE_ATP"/>
    <property type="match status" value="1"/>
</dbReference>
<evidence type="ECO:0000256" key="7">
    <source>
        <dbReference type="ARBA" id="ARBA00022842"/>
    </source>
</evidence>
<keyword evidence="10 14" id="KW-0539">Nucleus</keyword>
<dbReference type="GO" id="GO:0051321">
    <property type="term" value="P:meiotic cell cycle"/>
    <property type="evidence" value="ECO:0007669"/>
    <property type="project" value="UniProtKB-KW"/>
</dbReference>
<dbReference type="GO" id="GO:0000278">
    <property type="term" value="P:mitotic cell cycle"/>
    <property type="evidence" value="ECO:0007669"/>
    <property type="project" value="InterPro"/>
</dbReference>
<protein>
    <recommendedName>
        <fullName evidence="14">Wee1-like protein kinase</fullName>
        <ecNumber evidence="14">2.7.10.2</ecNumber>
    </recommendedName>
</protein>
<evidence type="ECO:0000313" key="22">
    <source>
        <dbReference type="Proteomes" id="UP000008225"/>
    </source>
</evidence>
<dbReference type="Gene3D" id="1.10.510.10">
    <property type="entry name" value="Transferase(Phosphotransferase) domain 1"/>
    <property type="match status" value="1"/>
</dbReference>
<dbReference type="FunFam" id="1.10.510.10:FF:000217">
    <property type="entry name" value="Wee1-like protein kinase"/>
    <property type="match status" value="1"/>
</dbReference>
<organism evidence="21 22">
    <name type="scientific">Callithrix jacchus</name>
    <name type="common">White-tufted-ear marmoset</name>
    <name type="synonym">Simia Jacchus</name>
    <dbReference type="NCBI Taxonomy" id="9483"/>
    <lineage>
        <taxon>Eukaryota</taxon>
        <taxon>Metazoa</taxon>
        <taxon>Chordata</taxon>
        <taxon>Craniata</taxon>
        <taxon>Vertebrata</taxon>
        <taxon>Euteleostomi</taxon>
        <taxon>Mammalia</taxon>
        <taxon>Eutheria</taxon>
        <taxon>Euarchontoglires</taxon>
        <taxon>Primates</taxon>
        <taxon>Haplorrhini</taxon>
        <taxon>Platyrrhini</taxon>
        <taxon>Cebidae</taxon>
        <taxon>Callitrichinae</taxon>
        <taxon>Callithrix</taxon>
        <taxon>Callithrix</taxon>
    </lineage>
</organism>
<evidence type="ECO:0000259" key="20">
    <source>
        <dbReference type="PROSITE" id="PS50011"/>
    </source>
</evidence>
<dbReference type="GO" id="GO:0005737">
    <property type="term" value="C:cytoplasm"/>
    <property type="evidence" value="ECO:0007669"/>
    <property type="project" value="TreeGrafter"/>
</dbReference>
<feature type="compositionally biased region" description="Basic and acidic residues" evidence="19">
    <location>
        <begin position="64"/>
        <end position="77"/>
    </location>
</feature>
<keyword evidence="4 14" id="KW-0547">Nucleotide-binding</keyword>
<evidence type="ECO:0000256" key="18">
    <source>
        <dbReference type="PROSITE-ProRule" id="PRU10141"/>
    </source>
</evidence>
<keyword evidence="5 14" id="KW-0418">Kinase</keyword>
<evidence type="ECO:0000256" key="3">
    <source>
        <dbReference type="ARBA" id="ARBA00022723"/>
    </source>
</evidence>
<comment type="similarity">
    <text evidence="14">Belongs to the protein kinase superfamily. Ser/Thr protein kinase family. WEE1 subfamily.</text>
</comment>
<keyword evidence="9 14" id="KW-0829">Tyrosine-protein kinase</keyword>
<evidence type="ECO:0000256" key="8">
    <source>
        <dbReference type="ARBA" id="ARBA00023054"/>
    </source>
</evidence>
<feature type="compositionally biased region" description="Basic and acidic residues" evidence="19">
    <location>
        <begin position="42"/>
        <end position="53"/>
    </location>
</feature>
<reference evidence="21" key="2">
    <citation type="submission" date="2025-08" db="UniProtKB">
        <authorList>
            <consortium name="Ensembl"/>
        </authorList>
    </citation>
    <scope>IDENTIFICATION</scope>
</reference>
<evidence type="ECO:0000256" key="10">
    <source>
        <dbReference type="ARBA" id="ARBA00023242"/>
    </source>
</evidence>
<dbReference type="OrthoDB" id="5337378at2759"/>
<evidence type="ECO:0000256" key="11">
    <source>
        <dbReference type="ARBA" id="ARBA00023254"/>
    </source>
</evidence>
<dbReference type="Pfam" id="PF00069">
    <property type="entry name" value="Pkinase"/>
    <property type="match status" value="1"/>
</dbReference>
<dbReference type="EC" id="2.7.10.2" evidence="14"/>
<dbReference type="InterPro" id="IPR000719">
    <property type="entry name" value="Prot_kinase_dom"/>
</dbReference>
<evidence type="ECO:0000256" key="6">
    <source>
        <dbReference type="ARBA" id="ARBA00022840"/>
    </source>
</evidence>
<dbReference type="PANTHER" id="PTHR11042:SF75">
    <property type="entry name" value="WEE1-LIKE PROTEIN KINASE 2"/>
    <property type="match status" value="1"/>
</dbReference>
<feature type="binding site" evidence="17">
    <location>
        <position position="380"/>
    </location>
    <ligand>
        <name>Mg(2+)</name>
        <dbReference type="ChEBI" id="CHEBI:18420"/>
        <label>1</label>
    </ligand>
</feature>
<dbReference type="InterPro" id="IPR017441">
    <property type="entry name" value="Protein_kinase_ATP_BS"/>
</dbReference>
<keyword evidence="3 14" id="KW-0479">Metal-binding</keyword>
<reference evidence="21" key="3">
    <citation type="submission" date="2025-09" db="UniProtKB">
        <authorList>
            <consortium name="Ensembl"/>
        </authorList>
    </citation>
    <scope>IDENTIFICATION</scope>
</reference>
<evidence type="ECO:0000256" key="5">
    <source>
        <dbReference type="ARBA" id="ARBA00022777"/>
    </source>
</evidence>
<comment type="catalytic activity">
    <reaction evidence="13">
        <text>L-tyrosyl-[protein] + ATP = O-phospho-L-tyrosyl-[protein] + ADP + H(+)</text>
        <dbReference type="Rhea" id="RHEA:10596"/>
        <dbReference type="Rhea" id="RHEA-COMP:10136"/>
        <dbReference type="Rhea" id="RHEA-COMP:20101"/>
        <dbReference type="ChEBI" id="CHEBI:15378"/>
        <dbReference type="ChEBI" id="CHEBI:30616"/>
        <dbReference type="ChEBI" id="CHEBI:46858"/>
        <dbReference type="ChEBI" id="CHEBI:61978"/>
        <dbReference type="ChEBI" id="CHEBI:456216"/>
        <dbReference type="EC" id="2.7.10.2"/>
    </reaction>
    <physiologicalReaction direction="left-to-right" evidence="13">
        <dbReference type="Rhea" id="RHEA:10597"/>
    </physiologicalReaction>
</comment>
<name>A0A8I3WTV5_CALJA</name>
<evidence type="ECO:0000313" key="21">
    <source>
        <dbReference type="Ensembl" id="ENSCJAP00000080102.1"/>
    </source>
</evidence>
<feature type="compositionally biased region" description="Basic and acidic residues" evidence="19">
    <location>
        <begin position="1"/>
        <end position="11"/>
    </location>
</feature>
<dbReference type="Ensembl" id="ENSCJAT00000126424.1">
    <property type="protein sequence ID" value="ENSCJAP00000080102.1"/>
    <property type="gene ID" value="ENSCJAG00000013627.4"/>
</dbReference>
<dbReference type="PIRSF" id="PIRSF037281">
    <property type="entry name" value="Wee1-like_protein_kinase"/>
    <property type="match status" value="1"/>
</dbReference>
<dbReference type="SMART" id="SM00220">
    <property type="entry name" value="S_TKc"/>
    <property type="match status" value="1"/>
</dbReference>
<evidence type="ECO:0000256" key="12">
    <source>
        <dbReference type="ARBA" id="ARBA00037982"/>
    </source>
</evidence>
<dbReference type="InterPro" id="IPR008271">
    <property type="entry name" value="Ser/Thr_kinase_AS"/>
</dbReference>
<evidence type="ECO:0000256" key="15">
    <source>
        <dbReference type="PIRSR" id="PIRSR037281-1"/>
    </source>
</evidence>
<dbReference type="PANTHER" id="PTHR11042">
    <property type="entry name" value="EUKARYOTIC TRANSLATION INITIATION FACTOR 2-ALPHA KINASE EIF2-ALPHA KINASE -RELATED"/>
    <property type="match status" value="1"/>
</dbReference>
<feature type="active site" description="Proton acceptor" evidence="15">
    <location>
        <position position="339"/>
    </location>
</feature>
<accession>A0A8I3WTV5</accession>
<feature type="binding site" evidence="17">
    <location>
        <position position="344"/>
    </location>
    <ligand>
        <name>Mg(2+)</name>
        <dbReference type="ChEBI" id="CHEBI:18420"/>
        <label>1</label>
    </ligand>
</feature>
<evidence type="ECO:0000256" key="19">
    <source>
        <dbReference type="SAM" id="MobiDB-lite"/>
    </source>
</evidence>
<dbReference type="GO" id="GO:0060631">
    <property type="term" value="P:regulation of meiosis I"/>
    <property type="evidence" value="ECO:0007669"/>
    <property type="project" value="TreeGrafter"/>
</dbReference>
<evidence type="ECO:0000256" key="14">
    <source>
        <dbReference type="PIRNR" id="PIRNR037281"/>
    </source>
</evidence>
<dbReference type="FunFam" id="3.30.200.20:FF:000115">
    <property type="entry name" value="Wee1-like kinase 2"/>
    <property type="match status" value="1"/>
</dbReference>
<evidence type="ECO:0000256" key="1">
    <source>
        <dbReference type="ARBA" id="ARBA00004123"/>
    </source>
</evidence>
<comment type="cofactor">
    <cofactor evidence="17">
        <name>Mg(2+)</name>
        <dbReference type="ChEBI" id="CHEBI:18420"/>
    </cofactor>
    <text evidence="17">Binds 2 magnesium ions per subunit.</text>
</comment>
<keyword evidence="11" id="KW-0469">Meiosis</keyword>
<feature type="region of interest" description="Disordered" evidence="19">
    <location>
        <begin position="514"/>
        <end position="561"/>
    </location>
</feature>
<keyword evidence="6 14" id="KW-0067">ATP-binding</keyword>
<dbReference type="RefSeq" id="XP_017831064.2">
    <property type="nucleotide sequence ID" value="XM_017975575.3"/>
</dbReference>
<dbReference type="PROSITE" id="PS50011">
    <property type="entry name" value="PROTEIN_KINASE_DOM"/>
    <property type="match status" value="1"/>
</dbReference>
<feature type="binding site" evidence="16">
    <location>
        <begin position="218"/>
        <end position="226"/>
    </location>
    <ligand>
        <name>ATP</name>
        <dbReference type="ChEBI" id="CHEBI:30616"/>
    </ligand>
</feature>